<dbReference type="InterPro" id="IPR052759">
    <property type="entry name" value="Metalloprotease_M4"/>
</dbReference>
<keyword evidence="2 7" id="KW-0645">Protease</keyword>
<evidence type="ECO:0000256" key="5">
    <source>
        <dbReference type="ARBA" id="ARBA00022833"/>
    </source>
</evidence>
<evidence type="ECO:0000256" key="4">
    <source>
        <dbReference type="ARBA" id="ARBA00022801"/>
    </source>
</evidence>
<dbReference type="Gene3D" id="3.10.170.10">
    <property type="match status" value="1"/>
</dbReference>
<dbReference type="SUPFAM" id="SSF55486">
    <property type="entry name" value="Metalloproteases ('zincins'), catalytic domain"/>
    <property type="match status" value="1"/>
</dbReference>
<dbReference type="InterPro" id="IPR001570">
    <property type="entry name" value="Peptidase_M4_C_domain"/>
</dbReference>
<dbReference type="PRINTS" id="PR00730">
    <property type="entry name" value="THERMOLYSIN"/>
</dbReference>
<comment type="cofactor">
    <cofactor evidence="7">
        <name>Zn(2+)</name>
        <dbReference type="ChEBI" id="CHEBI:29105"/>
    </cofactor>
</comment>
<dbReference type="PANTHER" id="PTHR43579:SF1">
    <property type="entry name" value="NEUTRAL METALLOPROTEINASE"/>
    <property type="match status" value="1"/>
</dbReference>
<feature type="domain" description="Peptidase M4 C-terminal" evidence="9">
    <location>
        <begin position="160"/>
        <end position="321"/>
    </location>
</feature>
<comment type="function">
    <text evidence="7">Extracellular zinc metalloprotease.</text>
</comment>
<name>A0ABY6GFY3_9BURK</name>
<geneLocation type="plasmid" evidence="10 11">
    <name>unnamed1</name>
</geneLocation>
<dbReference type="InterPro" id="IPR027268">
    <property type="entry name" value="Peptidase_M4/M1_CTD_sf"/>
</dbReference>
<evidence type="ECO:0000259" key="8">
    <source>
        <dbReference type="Pfam" id="PF01447"/>
    </source>
</evidence>
<sequence length="322" mass="34620">MYVNHSQLVPDEVLQRLSREPAPGAQPEPSARHTTEQAEAATLTRHAELLVFDCRQTQSLPGLRIEDPEAAQDVAVQRCAEETAQMLRFLQEAFQRNSIDGAGMTLLSSVHYGRRFNNAMWNGLQAVYGDGDGALFVDFTRGADVIGCVLAHGLTQHTLQLDYAGEAGGLKESLSDCLGAMFRQWRLQHDAAGADWRIGCEVIGPVLQQRGCTCLRDMSDPGGAHCLAPQPVQYAQLQPGLDPHSASGPPNLAFCSACRQLGGYSWEGVGQAWWRVLATTGPAPRLGLAEFAARTRQAAAELFGPASGAVSAVDAGWRNVGL</sequence>
<keyword evidence="11" id="KW-1185">Reference proteome</keyword>
<keyword evidence="10" id="KW-0614">Plasmid</keyword>
<keyword evidence="5 7" id="KW-0862">Zinc</keyword>
<dbReference type="InterPro" id="IPR023612">
    <property type="entry name" value="Peptidase_M4"/>
</dbReference>
<keyword evidence="4 7" id="KW-0378">Hydrolase</keyword>
<protein>
    <recommendedName>
        <fullName evidence="7">Neutral metalloproteinase</fullName>
        <ecNumber evidence="7">3.4.24.-</ecNumber>
    </recommendedName>
</protein>
<dbReference type="Pfam" id="PF01447">
    <property type="entry name" value="Peptidase_M4"/>
    <property type="match status" value="1"/>
</dbReference>
<dbReference type="Gene3D" id="1.10.390.10">
    <property type="entry name" value="Neutral Protease Domain 2"/>
    <property type="match status" value="1"/>
</dbReference>
<dbReference type="RefSeq" id="WP_231043746.1">
    <property type="nucleotide sequence ID" value="NZ_CP106882.1"/>
</dbReference>
<reference evidence="10" key="1">
    <citation type="submission" date="2022-09" db="EMBL/GenBank/DDBJ databases">
        <title>The complete genome of Acidovorax sp. 5MLIR.</title>
        <authorList>
            <person name="Liu L."/>
            <person name="Yue J."/>
            <person name="Yang F."/>
            <person name="Yuan J."/>
            <person name="Li L."/>
        </authorList>
    </citation>
    <scope>NUCLEOTIDE SEQUENCE</scope>
    <source>
        <strain evidence="10">5MLIR</strain>
        <plasmid evidence="10">unnamed1</plasmid>
    </source>
</reference>
<keyword evidence="7" id="KW-0964">Secreted</keyword>
<comment type="similarity">
    <text evidence="1 7">Belongs to the peptidase M4 family.</text>
</comment>
<evidence type="ECO:0000256" key="6">
    <source>
        <dbReference type="ARBA" id="ARBA00023049"/>
    </source>
</evidence>
<dbReference type="InterPro" id="IPR013856">
    <property type="entry name" value="Peptidase_M4_domain"/>
</dbReference>
<evidence type="ECO:0000313" key="11">
    <source>
        <dbReference type="Proteomes" id="UP001162800"/>
    </source>
</evidence>
<keyword evidence="6 7" id="KW-0482">Metalloprotease</keyword>
<dbReference type="EMBL" id="CP106882">
    <property type="protein sequence ID" value="UYG53389.1"/>
    <property type="molecule type" value="Genomic_DNA"/>
</dbReference>
<evidence type="ECO:0000259" key="9">
    <source>
        <dbReference type="Pfam" id="PF02868"/>
    </source>
</evidence>
<dbReference type="PANTHER" id="PTHR43579">
    <property type="match status" value="1"/>
</dbReference>
<feature type="domain" description="Peptidase M4" evidence="8">
    <location>
        <begin position="83"/>
        <end position="156"/>
    </location>
</feature>
<organism evidence="10 11">
    <name type="scientific">Comamonas endophytica</name>
    <dbReference type="NCBI Taxonomy" id="2949090"/>
    <lineage>
        <taxon>Bacteria</taxon>
        <taxon>Pseudomonadati</taxon>
        <taxon>Pseudomonadota</taxon>
        <taxon>Betaproteobacteria</taxon>
        <taxon>Burkholderiales</taxon>
        <taxon>Comamonadaceae</taxon>
        <taxon>Comamonas</taxon>
    </lineage>
</organism>
<dbReference type="Pfam" id="PF02868">
    <property type="entry name" value="Peptidase_M4_C"/>
    <property type="match status" value="1"/>
</dbReference>
<gene>
    <name evidence="10" type="ORF">M9799_18620</name>
</gene>
<evidence type="ECO:0000256" key="7">
    <source>
        <dbReference type="RuleBase" id="RU366073"/>
    </source>
</evidence>
<proteinExistence type="inferred from homology"/>
<evidence type="ECO:0000256" key="2">
    <source>
        <dbReference type="ARBA" id="ARBA00022670"/>
    </source>
</evidence>
<keyword evidence="3" id="KW-0479">Metal-binding</keyword>
<accession>A0ABY6GFY3</accession>
<evidence type="ECO:0000256" key="3">
    <source>
        <dbReference type="ARBA" id="ARBA00022723"/>
    </source>
</evidence>
<evidence type="ECO:0000313" key="10">
    <source>
        <dbReference type="EMBL" id="UYG53389.1"/>
    </source>
</evidence>
<evidence type="ECO:0000256" key="1">
    <source>
        <dbReference type="ARBA" id="ARBA00009388"/>
    </source>
</evidence>
<comment type="subcellular location">
    <subcellularLocation>
        <location evidence="7">Secreted</location>
    </subcellularLocation>
</comment>
<dbReference type="Proteomes" id="UP001162800">
    <property type="component" value="Plasmid unnamed1"/>
</dbReference>
<dbReference type="CDD" id="cd09597">
    <property type="entry name" value="M4_TLP"/>
    <property type="match status" value="1"/>
</dbReference>
<dbReference type="EC" id="3.4.24.-" evidence="7"/>